<gene>
    <name evidence="1" type="ORF">BPO_1883</name>
</gene>
<dbReference type="KEGG" id="bpor:BPO_1883"/>
<sequence length="165" mass="18273">MTRKITTFLAIVFLGLNLFQAQLTMHSMVHAGYVYQSPKFGEVGGRLLFLKHDDVAYRIGASALMGSANQKFAIIPKAQGDVLFNFRKEADVYHSYYFLAGAEATTLYIAPKAGLSLFGIIDLAAGYAFPFNDNRINGKQLKGINFNFTLNIPLVVIQDLTRKGK</sequence>
<dbReference type="EMBL" id="CP136426">
    <property type="protein sequence ID" value="WOC52530.1"/>
    <property type="molecule type" value="Genomic_DNA"/>
</dbReference>
<keyword evidence="2" id="KW-1185">Reference proteome</keyword>
<accession>A0AAU0F506</accession>
<evidence type="ECO:0000313" key="2">
    <source>
        <dbReference type="Proteomes" id="UP001432059"/>
    </source>
</evidence>
<dbReference type="RefSeq" id="WP_327983918.1">
    <property type="nucleotide sequence ID" value="NZ_CP136426.1"/>
</dbReference>
<evidence type="ECO:0000313" key="1">
    <source>
        <dbReference type="EMBL" id="WOC52530.1"/>
    </source>
</evidence>
<reference evidence="1" key="1">
    <citation type="submission" date="2023-10" db="EMBL/GenBank/DDBJ databases">
        <title>Characterization and whole genome sequencing of a novel strain of Bergeyella porcorum QD2021 isolated from pig.</title>
        <authorList>
            <person name="Liu G."/>
            <person name="Chen C."/>
            <person name="Han X."/>
        </authorList>
    </citation>
    <scope>NUCLEOTIDE SEQUENCE</scope>
    <source>
        <strain evidence="1">QD2021</strain>
    </source>
</reference>
<protein>
    <recommendedName>
        <fullName evidence="3">DUF3575 domain-containing protein</fullName>
    </recommendedName>
</protein>
<name>A0AAU0F506_9FLAO</name>
<organism evidence="1 2">
    <name type="scientific">Bergeyella porcorum</name>
    <dbReference type="NCBI Taxonomy" id="1735111"/>
    <lineage>
        <taxon>Bacteria</taxon>
        <taxon>Pseudomonadati</taxon>
        <taxon>Bacteroidota</taxon>
        <taxon>Flavobacteriia</taxon>
        <taxon>Flavobacteriales</taxon>
        <taxon>Weeksellaceae</taxon>
        <taxon>Bergeyella</taxon>
    </lineage>
</organism>
<proteinExistence type="predicted"/>
<evidence type="ECO:0008006" key="3">
    <source>
        <dbReference type="Google" id="ProtNLM"/>
    </source>
</evidence>
<dbReference type="AlphaFoldDB" id="A0AAU0F506"/>
<dbReference type="Proteomes" id="UP001432059">
    <property type="component" value="Chromosome"/>
</dbReference>